<dbReference type="Proteomes" id="UP001458880">
    <property type="component" value="Unassembled WGS sequence"/>
</dbReference>
<evidence type="ECO:0000313" key="3">
    <source>
        <dbReference type="EMBL" id="KAK9730018.1"/>
    </source>
</evidence>
<keyword evidence="1" id="KW-0863">Zinc-finger</keyword>
<dbReference type="InterPro" id="IPR013087">
    <property type="entry name" value="Znf_C2H2_type"/>
</dbReference>
<evidence type="ECO:0000313" key="4">
    <source>
        <dbReference type="Proteomes" id="UP001458880"/>
    </source>
</evidence>
<dbReference type="SUPFAM" id="SSF57667">
    <property type="entry name" value="beta-beta-alpha zinc fingers"/>
    <property type="match status" value="1"/>
</dbReference>
<proteinExistence type="predicted"/>
<dbReference type="GO" id="GO:0008270">
    <property type="term" value="F:zinc ion binding"/>
    <property type="evidence" value="ECO:0007669"/>
    <property type="project" value="UniProtKB-KW"/>
</dbReference>
<keyword evidence="1" id="KW-0862">Zinc</keyword>
<keyword evidence="4" id="KW-1185">Reference proteome</keyword>
<dbReference type="AlphaFoldDB" id="A0AAW1L568"/>
<dbReference type="Gene3D" id="3.30.160.60">
    <property type="entry name" value="Classic Zinc Finger"/>
    <property type="match status" value="1"/>
</dbReference>
<dbReference type="PROSITE" id="PS50157">
    <property type="entry name" value="ZINC_FINGER_C2H2_2"/>
    <property type="match status" value="1"/>
</dbReference>
<name>A0AAW1L568_POPJA</name>
<evidence type="ECO:0000256" key="1">
    <source>
        <dbReference type="PROSITE-ProRule" id="PRU00042"/>
    </source>
</evidence>
<dbReference type="EMBL" id="JASPKY010000154">
    <property type="protein sequence ID" value="KAK9730018.1"/>
    <property type="molecule type" value="Genomic_DNA"/>
</dbReference>
<feature type="domain" description="C2H2-type" evidence="2">
    <location>
        <begin position="23"/>
        <end position="50"/>
    </location>
</feature>
<evidence type="ECO:0000259" key="2">
    <source>
        <dbReference type="PROSITE" id="PS50157"/>
    </source>
</evidence>
<keyword evidence="1" id="KW-0479">Metal-binding</keyword>
<comment type="caution">
    <text evidence="3">The sequence shown here is derived from an EMBL/GenBank/DDBJ whole genome shotgun (WGS) entry which is preliminary data.</text>
</comment>
<reference evidence="3 4" key="1">
    <citation type="journal article" date="2024" name="BMC Genomics">
        <title>De novo assembly and annotation of Popillia japonica's genome with initial clues to its potential as an invasive pest.</title>
        <authorList>
            <person name="Cucini C."/>
            <person name="Boschi S."/>
            <person name="Funari R."/>
            <person name="Cardaioli E."/>
            <person name="Iannotti N."/>
            <person name="Marturano G."/>
            <person name="Paoli F."/>
            <person name="Bruttini M."/>
            <person name="Carapelli A."/>
            <person name="Frati F."/>
            <person name="Nardi F."/>
        </authorList>
    </citation>
    <scope>NUCLEOTIDE SEQUENCE [LARGE SCALE GENOMIC DNA]</scope>
    <source>
        <strain evidence="3">DMR45628</strain>
    </source>
</reference>
<accession>A0AAW1L568</accession>
<sequence length="93" mass="11006">MYFVCCIEDNDGDYTSSTKTEIYQCALCHVTYRRKNSYYLHVRYFCGKEPKFLCPIANCNYKGKLKQQVKQHLVGLHKLAKIQMNNMEIKKLD</sequence>
<dbReference type="InterPro" id="IPR036236">
    <property type="entry name" value="Znf_C2H2_sf"/>
</dbReference>
<protein>
    <recommendedName>
        <fullName evidence="2">C2H2-type domain-containing protein</fullName>
    </recommendedName>
</protein>
<organism evidence="3 4">
    <name type="scientific">Popillia japonica</name>
    <name type="common">Japanese beetle</name>
    <dbReference type="NCBI Taxonomy" id="7064"/>
    <lineage>
        <taxon>Eukaryota</taxon>
        <taxon>Metazoa</taxon>
        <taxon>Ecdysozoa</taxon>
        <taxon>Arthropoda</taxon>
        <taxon>Hexapoda</taxon>
        <taxon>Insecta</taxon>
        <taxon>Pterygota</taxon>
        <taxon>Neoptera</taxon>
        <taxon>Endopterygota</taxon>
        <taxon>Coleoptera</taxon>
        <taxon>Polyphaga</taxon>
        <taxon>Scarabaeiformia</taxon>
        <taxon>Scarabaeidae</taxon>
        <taxon>Rutelinae</taxon>
        <taxon>Popillia</taxon>
    </lineage>
</organism>
<gene>
    <name evidence="3" type="ORF">QE152_g15555</name>
</gene>